<comment type="caution">
    <text evidence="1">The sequence shown here is derived from an EMBL/GenBank/DDBJ whole genome shotgun (WGS) entry which is preliminary data.</text>
</comment>
<evidence type="ECO:0000313" key="2">
    <source>
        <dbReference type="Proteomes" id="UP001586593"/>
    </source>
</evidence>
<protein>
    <submittedName>
        <fullName evidence="1">Uncharacterized protein</fullName>
    </submittedName>
</protein>
<evidence type="ECO:0000313" key="1">
    <source>
        <dbReference type="EMBL" id="KAL1881460.1"/>
    </source>
</evidence>
<gene>
    <name evidence="1" type="ORF">VTK73DRAFT_3522</name>
</gene>
<accession>A0ABR3Y0I0</accession>
<dbReference type="Proteomes" id="UP001586593">
    <property type="component" value="Unassembled WGS sequence"/>
</dbReference>
<dbReference type="EMBL" id="JAZHXJ010000021">
    <property type="protein sequence ID" value="KAL1881460.1"/>
    <property type="molecule type" value="Genomic_DNA"/>
</dbReference>
<keyword evidence="2" id="KW-1185">Reference proteome</keyword>
<sequence>MEWVSFIDSEVTRLMRSRQCGFWGATHSRQVEYCGGSRACERSTPSESLATPPPPLFSQLLARVGQLFSSQQVRRYLKVRSICGYEDASKGGVENATDWDGTLVLRTPLAFQHHQRKSPEYNQVPPQPFPFPFPFLLNFGTSPTSNLEKKIHKSVTIQLVCPFVLYKLDQRSVQFFLEAVIQSRATTLKIIFSLRNGEEISQSLTCSPGVADFLPFFLPTTDQGDGHHQGFIASRHRRASH</sequence>
<proteinExistence type="predicted"/>
<organism evidence="1 2">
    <name type="scientific">Phialemonium thermophilum</name>
    <dbReference type="NCBI Taxonomy" id="223376"/>
    <lineage>
        <taxon>Eukaryota</taxon>
        <taxon>Fungi</taxon>
        <taxon>Dikarya</taxon>
        <taxon>Ascomycota</taxon>
        <taxon>Pezizomycotina</taxon>
        <taxon>Sordariomycetes</taxon>
        <taxon>Sordariomycetidae</taxon>
        <taxon>Cephalothecales</taxon>
        <taxon>Cephalothecaceae</taxon>
        <taxon>Phialemonium</taxon>
    </lineage>
</organism>
<name>A0ABR3Y0I0_9PEZI</name>
<reference evidence="1 2" key="1">
    <citation type="journal article" date="2024" name="Commun. Biol.">
        <title>Comparative genomic analysis of thermophilic fungi reveals convergent evolutionary adaptations and gene losses.</title>
        <authorList>
            <person name="Steindorff A.S."/>
            <person name="Aguilar-Pontes M.V."/>
            <person name="Robinson A.J."/>
            <person name="Andreopoulos B."/>
            <person name="LaButti K."/>
            <person name="Kuo A."/>
            <person name="Mondo S."/>
            <person name="Riley R."/>
            <person name="Otillar R."/>
            <person name="Haridas S."/>
            <person name="Lipzen A."/>
            <person name="Grimwood J."/>
            <person name="Schmutz J."/>
            <person name="Clum A."/>
            <person name="Reid I.D."/>
            <person name="Moisan M.C."/>
            <person name="Butler G."/>
            <person name="Nguyen T.T.M."/>
            <person name="Dewar K."/>
            <person name="Conant G."/>
            <person name="Drula E."/>
            <person name="Henrissat B."/>
            <person name="Hansel C."/>
            <person name="Singer S."/>
            <person name="Hutchinson M.I."/>
            <person name="de Vries R.P."/>
            <person name="Natvig D.O."/>
            <person name="Powell A.J."/>
            <person name="Tsang A."/>
            <person name="Grigoriev I.V."/>
        </authorList>
    </citation>
    <scope>NUCLEOTIDE SEQUENCE [LARGE SCALE GENOMIC DNA]</scope>
    <source>
        <strain evidence="1 2">ATCC 24622</strain>
    </source>
</reference>